<evidence type="ECO:0000313" key="3">
    <source>
        <dbReference type="Proteomes" id="UP001295423"/>
    </source>
</evidence>
<dbReference type="AlphaFoldDB" id="A0AAD2JMH1"/>
<reference evidence="2" key="1">
    <citation type="submission" date="2023-08" db="EMBL/GenBank/DDBJ databases">
        <authorList>
            <person name="Audoor S."/>
            <person name="Bilcke G."/>
        </authorList>
    </citation>
    <scope>NUCLEOTIDE SEQUENCE</scope>
</reference>
<organism evidence="2 3">
    <name type="scientific">Cylindrotheca closterium</name>
    <dbReference type="NCBI Taxonomy" id="2856"/>
    <lineage>
        <taxon>Eukaryota</taxon>
        <taxon>Sar</taxon>
        <taxon>Stramenopiles</taxon>
        <taxon>Ochrophyta</taxon>
        <taxon>Bacillariophyta</taxon>
        <taxon>Bacillariophyceae</taxon>
        <taxon>Bacillariophycidae</taxon>
        <taxon>Bacillariales</taxon>
        <taxon>Bacillariaceae</taxon>
        <taxon>Cylindrotheca</taxon>
    </lineage>
</organism>
<feature type="compositionally biased region" description="Low complexity" evidence="1">
    <location>
        <begin position="349"/>
        <end position="360"/>
    </location>
</feature>
<proteinExistence type="predicted"/>
<feature type="compositionally biased region" description="Basic and acidic residues" evidence="1">
    <location>
        <begin position="276"/>
        <end position="286"/>
    </location>
</feature>
<evidence type="ECO:0000256" key="1">
    <source>
        <dbReference type="SAM" id="MobiDB-lite"/>
    </source>
</evidence>
<feature type="region of interest" description="Disordered" evidence="1">
    <location>
        <begin position="251"/>
        <end position="461"/>
    </location>
</feature>
<feature type="region of interest" description="Disordered" evidence="1">
    <location>
        <begin position="174"/>
        <end position="200"/>
    </location>
</feature>
<accession>A0AAD2JMH1</accession>
<evidence type="ECO:0000313" key="2">
    <source>
        <dbReference type="EMBL" id="CAJ1963249.1"/>
    </source>
</evidence>
<feature type="compositionally biased region" description="Low complexity" evidence="1">
    <location>
        <begin position="174"/>
        <end position="190"/>
    </location>
</feature>
<protein>
    <recommendedName>
        <fullName evidence="4">Calcineurin-like phosphoesterase domain-containing protein</fullName>
    </recommendedName>
</protein>
<gene>
    <name evidence="2" type="ORF">CYCCA115_LOCUS20074</name>
</gene>
<dbReference type="InterPro" id="IPR029052">
    <property type="entry name" value="Metallo-depent_PP-like"/>
</dbReference>
<evidence type="ECO:0008006" key="4">
    <source>
        <dbReference type="Google" id="ProtNLM"/>
    </source>
</evidence>
<dbReference type="Gene3D" id="3.60.21.10">
    <property type="match status" value="1"/>
</dbReference>
<sequence>MEDHNVHSPANTSRLSVDMCGLVTENRKADDAAAVNAVSFITDESFVTEVDDDNDEREVADWEIAASVTDEGEVANDKEQQVEVAAEEEDQWALSSVASWLSSSVQEATQAIDIPVSILQPSDDDCVNENNANGDNGDRDNDNKDDNDDDVSLGNGSLASILSSIGYVSAGSKASSLSRKSLGSLSSSRHSSSRPESHLLKLPSNLLLDDISTGSVELLFVGDGDDNNSISPSVAQDATSQGNQNQCIAADEQSNHNDSKSSTATTGNILAPMDGDDSKIVEDDPRSSLLQAPDLKSPTVPDHDDSNDLLKNVPIIASSSSNSPDLKSPTVPDHDDSNDLLKNVPIIASSSSNSLSRQPSIVSENGSVGEDDWGPGGDDSNDHDIESAMPQPGDGSNVNDIESAMPNSKTSTTKHKEDDDSTEISPTKPTSKKLLQLDTSDDTAFTTNEDDDSATKGSNSSFEKKKTIGQLCHKWSKHIACYCILLGIFVSLMVVLSNGYFDTGDSDDARSSAAVIAATTPSFMPSNRPTMLPSISVPPSFVPSDLPSRVPSSMPSRLPSTLPTIAPSSLPSTMPTYQELETIFYAIGDVPYNNVEKNQLKTTMTDRVPADGEFLIHVGDIRAGQFPDQPCRREEYMEIRDVLLRSHIPVFIIPGDNEWSDCPNRDEAQGFWLEAFGDLEQNWEHSFRVERNPTRPENFHFFHKRTLFFGVNLVGGDIVDRSSHSIQLREQFGWVKEILDQHVVNNDALSVVIFGHAFPRMVHEAFFAPLRRYIRQDLKNDIPVMYLNGDYHFYEFEEHYRGLENMQRLQVDFGTINPPLKVAVSVSGDPSWNRTFSHDRML</sequence>
<name>A0AAD2JMH1_9STRA</name>
<dbReference type="Proteomes" id="UP001295423">
    <property type="component" value="Unassembled WGS sequence"/>
</dbReference>
<feature type="region of interest" description="Disordered" evidence="1">
    <location>
        <begin position="116"/>
        <end position="155"/>
    </location>
</feature>
<comment type="caution">
    <text evidence="2">The sequence shown here is derived from an EMBL/GenBank/DDBJ whole genome shotgun (WGS) entry which is preliminary data.</text>
</comment>
<dbReference type="EMBL" id="CAKOGP040002136">
    <property type="protein sequence ID" value="CAJ1963249.1"/>
    <property type="molecule type" value="Genomic_DNA"/>
</dbReference>
<dbReference type="SUPFAM" id="SSF56300">
    <property type="entry name" value="Metallo-dependent phosphatases"/>
    <property type="match status" value="1"/>
</dbReference>
<feature type="compositionally biased region" description="Polar residues" evidence="1">
    <location>
        <begin position="394"/>
        <end position="411"/>
    </location>
</feature>
<keyword evidence="3" id="KW-1185">Reference proteome</keyword>